<dbReference type="RefSeq" id="WP_276096559.1">
    <property type="nucleotide sequence ID" value="NZ_JARJBC010000028.1"/>
</dbReference>
<evidence type="ECO:0000313" key="3">
    <source>
        <dbReference type="EMBL" id="MDF3293679.1"/>
    </source>
</evidence>
<dbReference type="SMART" id="SM00470">
    <property type="entry name" value="ParB"/>
    <property type="match status" value="1"/>
</dbReference>
<reference evidence="3 4" key="1">
    <citation type="submission" date="2023-03" db="EMBL/GenBank/DDBJ databases">
        <title>Draft genome sequence of Streptomyces sp. RB6PN23 isolated from peat swamp forest in Thailand.</title>
        <authorList>
            <person name="Klaysubun C."/>
            <person name="Duangmal K."/>
        </authorList>
    </citation>
    <scope>NUCLEOTIDE SEQUENCE [LARGE SCALE GENOMIC DNA]</scope>
    <source>
        <strain evidence="3 4">RB6PN23</strain>
    </source>
</reference>
<dbReference type="SUPFAM" id="SSF110849">
    <property type="entry name" value="ParB/Sulfiredoxin"/>
    <property type="match status" value="1"/>
</dbReference>
<organism evidence="3 4">
    <name type="scientific">Streptomyces silvisoli</name>
    <dbReference type="NCBI Taxonomy" id="3034235"/>
    <lineage>
        <taxon>Bacteria</taxon>
        <taxon>Bacillati</taxon>
        <taxon>Actinomycetota</taxon>
        <taxon>Actinomycetes</taxon>
        <taxon>Kitasatosporales</taxon>
        <taxon>Streptomycetaceae</taxon>
        <taxon>Streptomyces</taxon>
    </lineage>
</organism>
<evidence type="ECO:0000259" key="2">
    <source>
        <dbReference type="SMART" id="SM00470"/>
    </source>
</evidence>
<proteinExistence type="predicted"/>
<evidence type="ECO:0000313" key="4">
    <source>
        <dbReference type="Proteomes" id="UP001216579"/>
    </source>
</evidence>
<sequence>MSENEATWWPSHDSFDLPDSEPTAWLSDQLTTTTVSQVRVSSLNLDFTLRDDPVNAEHVQILAGVGDELPPIVVHEPSGRVIDGIHRVRASLSQGRKYISAILYEGSDEDAFVIAVRLNTAHGLPLSRAERSAAAERILRTHPQWSNRMIAWITGLSEATIRARRHDAVEPGLQSRNRIGQDGRIRPVNATEGRMRVSRLLAERPTASAREIARQAGVSPNTVLDVRRRLAQGQEAVPIRARAGGKDEAGRANQSTTAAAPLAVPRDLEKITETILVSLMADPSIRLSDRGRFLIRWMRANREALNSRTDVVYAIPERWSVPVAKLARAYAVFWQDLARRLEGRPEDSATHVVGSEAAARPLGHNDTDLNLSANRRHPESAQTFHRTAITDGS</sequence>
<comment type="caution">
    <text evidence="3">The sequence shown here is derived from an EMBL/GenBank/DDBJ whole genome shotgun (WGS) entry which is preliminary data.</text>
</comment>
<dbReference type="EMBL" id="JARJBC010000028">
    <property type="protein sequence ID" value="MDF3293679.1"/>
    <property type="molecule type" value="Genomic_DNA"/>
</dbReference>
<dbReference type="InterPro" id="IPR036086">
    <property type="entry name" value="ParB/Sulfiredoxin_sf"/>
</dbReference>
<gene>
    <name evidence="3" type="ORF">P3G67_31590</name>
</gene>
<name>A0ABT5ZVX3_9ACTN</name>
<dbReference type="InterPro" id="IPR003115">
    <property type="entry name" value="ParB_N"/>
</dbReference>
<feature type="compositionally biased region" description="Polar residues" evidence="1">
    <location>
        <begin position="380"/>
        <end position="393"/>
    </location>
</feature>
<keyword evidence="4" id="KW-1185">Reference proteome</keyword>
<feature type="region of interest" description="Disordered" evidence="1">
    <location>
        <begin position="344"/>
        <end position="393"/>
    </location>
</feature>
<dbReference type="Proteomes" id="UP001216579">
    <property type="component" value="Unassembled WGS sequence"/>
</dbReference>
<feature type="domain" description="ParB-like N-terminal" evidence="2">
    <location>
        <begin position="36"/>
        <end position="120"/>
    </location>
</feature>
<evidence type="ECO:0000256" key="1">
    <source>
        <dbReference type="SAM" id="MobiDB-lite"/>
    </source>
</evidence>
<accession>A0ABT5ZVX3</accession>
<protein>
    <recommendedName>
        <fullName evidence="2">ParB-like N-terminal domain-containing protein</fullName>
    </recommendedName>
</protein>